<reference evidence="2" key="1">
    <citation type="submission" date="2022-12" db="EMBL/GenBank/DDBJ databases">
        <title>Genome assemblies of Blomia tropicalis.</title>
        <authorList>
            <person name="Cui Y."/>
        </authorList>
    </citation>
    <scope>NUCLEOTIDE SEQUENCE</scope>
    <source>
        <tissue evidence="2">Adult mites</tissue>
    </source>
</reference>
<dbReference type="Proteomes" id="UP001142055">
    <property type="component" value="Chromosome 3"/>
</dbReference>
<comment type="caution">
    <text evidence="2">The sequence shown here is derived from an EMBL/GenBank/DDBJ whole genome shotgun (WGS) entry which is preliminary data.</text>
</comment>
<evidence type="ECO:0000256" key="1">
    <source>
        <dbReference type="SAM" id="Phobius"/>
    </source>
</evidence>
<evidence type="ECO:0000313" key="2">
    <source>
        <dbReference type="EMBL" id="KAJ6217279.1"/>
    </source>
</evidence>
<gene>
    <name evidence="2" type="ORF">RDWZM_008436</name>
</gene>
<evidence type="ECO:0000313" key="3">
    <source>
        <dbReference type="Proteomes" id="UP001142055"/>
    </source>
</evidence>
<keyword evidence="1" id="KW-0812">Transmembrane</keyword>
<keyword evidence="1" id="KW-1133">Transmembrane helix</keyword>
<organism evidence="2 3">
    <name type="scientific">Blomia tropicalis</name>
    <name type="common">Mite</name>
    <dbReference type="NCBI Taxonomy" id="40697"/>
    <lineage>
        <taxon>Eukaryota</taxon>
        <taxon>Metazoa</taxon>
        <taxon>Ecdysozoa</taxon>
        <taxon>Arthropoda</taxon>
        <taxon>Chelicerata</taxon>
        <taxon>Arachnida</taxon>
        <taxon>Acari</taxon>
        <taxon>Acariformes</taxon>
        <taxon>Sarcoptiformes</taxon>
        <taxon>Astigmata</taxon>
        <taxon>Glycyphagoidea</taxon>
        <taxon>Echimyopodidae</taxon>
        <taxon>Blomia</taxon>
    </lineage>
</organism>
<dbReference type="EMBL" id="JAPWDV010000003">
    <property type="protein sequence ID" value="KAJ6217279.1"/>
    <property type="molecule type" value="Genomic_DNA"/>
</dbReference>
<keyword evidence="1" id="KW-0472">Membrane</keyword>
<feature type="transmembrane region" description="Helical" evidence="1">
    <location>
        <begin position="124"/>
        <end position="143"/>
    </location>
</feature>
<sequence>MENRDQRRVKMQECFHEMEGYLAHWKEFHLKKPLVSSPLIDKEVKAFKKPIVSKTIIHKEVKPSKKPLVSGPIIDKKAKRTKKSLVSGPVIDIEMNERNVNSLPIQMTKEEVPIEINSRCPIQWSYLMGVIVFIILLYIIYFYCFPNDYLIDLDFKETDPSQTETLQNDDANHVQQTHLENEMVQASARIKMYFDIENQEIEKLDIDADSFYSQLDSELAIPPQDRPIVPPPSELIWGMPTSMELKPAAMESLIRFKIKLDEERHLARGLAAFDLFVASAKRQTYAKHTLMDCISKEHEIYQKVLDNPIVPPSTELIWGLPSDMALGPKSMACFQDFMTKLYEERRQSNSVKAFDLIVAAAKRQTKEKLQGVKTTPNKIEVEKKRENIPIVPPPVNLFGEFTKDEERYQKHGKLPYDLFVAAAKKQTEEKLKILEWKPQEKVENDEKDSNKFSSKIINGGKKVLSFFKNFVFNQNKTKNKLKMNSNDFLIEINQSGELEGFIVSNENNNNNLLNETIYLPEFEGITPDYADIIYHQYPINTVDFEDSLDLEQMAIDFEMIVPMTIASLDNDQLNWHSTQVMTEERLEAYRQAILEIQRNNQNAAIAQRIKDVYAEENVQHVFDDGANAMKQQLMFWAFLFLLGLIVTIIAVYFSDINVNSGKPGL</sequence>
<protein>
    <submittedName>
        <fullName evidence="2">Uncharacterized protein</fullName>
    </submittedName>
</protein>
<keyword evidence="3" id="KW-1185">Reference proteome</keyword>
<proteinExistence type="predicted"/>
<feature type="transmembrane region" description="Helical" evidence="1">
    <location>
        <begin position="633"/>
        <end position="653"/>
    </location>
</feature>
<name>A0A9Q0M1P7_BLOTA</name>
<dbReference type="AlphaFoldDB" id="A0A9Q0M1P7"/>
<accession>A0A9Q0M1P7</accession>